<dbReference type="AlphaFoldDB" id="A0A8H8DHW7"/>
<accession>A0A8H8DHW7</accession>
<organism evidence="1 2">
    <name type="scientific">Olpidium bornovanus</name>
    <dbReference type="NCBI Taxonomy" id="278681"/>
    <lineage>
        <taxon>Eukaryota</taxon>
        <taxon>Fungi</taxon>
        <taxon>Fungi incertae sedis</taxon>
        <taxon>Olpidiomycota</taxon>
        <taxon>Olpidiomycotina</taxon>
        <taxon>Olpidiomycetes</taxon>
        <taxon>Olpidiales</taxon>
        <taxon>Olpidiaceae</taxon>
        <taxon>Olpidium</taxon>
    </lineage>
</organism>
<evidence type="ECO:0000313" key="1">
    <source>
        <dbReference type="EMBL" id="KAG5458497.1"/>
    </source>
</evidence>
<evidence type="ECO:0000313" key="2">
    <source>
        <dbReference type="Proteomes" id="UP000673691"/>
    </source>
</evidence>
<protein>
    <submittedName>
        <fullName evidence="1">Uncharacterized protein</fullName>
    </submittedName>
</protein>
<comment type="caution">
    <text evidence="1">The sequence shown here is derived from an EMBL/GenBank/DDBJ whole genome shotgun (WGS) entry which is preliminary data.</text>
</comment>
<dbReference type="Proteomes" id="UP000673691">
    <property type="component" value="Unassembled WGS sequence"/>
</dbReference>
<sequence length="75" mass="8648">MKRFSYLAPKRRWSADEVSAVVEFAKSDDGSRKSLDVLISGRSYRACAQLVSLQALWHFSEDRWGKLKWRGVAQD</sequence>
<name>A0A8H8DHW7_9FUNG</name>
<gene>
    <name evidence="1" type="ORF">BJ554DRAFT_1263</name>
</gene>
<keyword evidence="2" id="KW-1185">Reference proteome</keyword>
<reference evidence="1 2" key="1">
    <citation type="journal article" name="Sci. Rep.">
        <title>Genome-scale phylogenetic analyses confirm Olpidium as the closest living zoosporic fungus to the non-flagellated, terrestrial fungi.</title>
        <authorList>
            <person name="Chang Y."/>
            <person name="Rochon D."/>
            <person name="Sekimoto S."/>
            <person name="Wang Y."/>
            <person name="Chovatia M."/>
            <person name="Sandor L."/>
            <person name="Salamov A."/>
            <person name="Grigoriev I.V."/>
            <person name="Stajich J.E."/>
            <person name="Spatafora J.W."/>
        </authorList>
    </citation>
    <scope>NUCLEOTIDE SEQUENCE [LARGE SCALE GENOMIC DNA]</scope>
    <source>
        <strain evidence="1">S191</strain>
    </source>
</reference>
<dbReference type="EMBL" id="JAEFCI010008385">
    <property type="protein sequence ID" value="KAG5458497.1"/>
    <property type="molecule type" value="Genomic_DNA"/>
</dbReference>
<proteinExistence type="predicted"/>